<dbReference type="InterPro" id="IPR036628">
    <property type="entry name" value="Clp_N_dom_sf"/>
</dbReference>
<feature type="region of interest" description="Disordered" evidence="1">
    <location>
        <begin position="57"/>
        <end position="79"/>
    </location>
</feature>
<evidence type="ECO:0000313" key="3">
    <source>
        <dbReference type="EMBL" id="MFB9784464.1"/>
    </source>
</evidence>
<organism evidence="3 4">
    <name type="scientific">Rhodococcus baikonurensis</name>
    <dbReference type="NCBI Taxonomy" id="172041"/>
    <lineage>
        <taxon>Bacteria</taxon>
        <taxon>Bacillati</taxon>
        <taxon>Actinomycetota</taxon>
        <taxon>Actinomycetes</taxon>
        <taxon>Mycobacteriales</taxon>
        <taxon>Nocardiaceae</taxon>
        <taxon>Rhodococcus</taxon>
        <taxon>Rhodococcus erythropolis group</taxon>
    </lineage>
</organism>
<comment type="caution">
    <text evidence="3">The sequence shown here is derived from an EMBL/GenBank/DDBJ whole genome shotgun (WGS) entry which is preliminary data.</text>
</comment>
<dbReference type="SUPFAM" id="SSF81923">
    <property type="entry name" value="Double Clp-N motif"/>
    <property type="match status" value="1"/>
</dbReference>
<dbReference type="GO" id="GO:0008233">
    <property type="term" value="F:peptidase activity"/>
    <property type="evidence" value="ECO:0007669"/>
    <property type="project" value="UniProtKB-KW"/>
</dbReference>
<feature type="domain" description="Clp R" evidence="2">
    <location>
        <begin position="133"/>
        <end position="193"/>
    </location>
</feature>
<evidence type="ECO:0000259" key="2">
    <source>
        <dbReference type="Pfam" id="PF02861"/>
    </source>
</evidence>
<evidence type="ECO:0000256" key="1">
    <source>
        <dbReference type="SAM" id="MobiDB-lite"/>
    </source>
</evidence>
<dbReference type="Gene3D" id="1.10.1780.10">
    <property type="entry name" value="Clp, N-terminal domain"/>
    <property type="match status" value="2"/>
</dbReference>
<dbReference type="Proteomes" id="UP001589587">
    <property type="component" value="Unassembled WGS sequence"/>
</dbReference>
<keyword evidence="4" id="KW-1185">Reference proteome</keyword>
<accession>A0ABV5XPW5</accession>
<gene>
    <name evidence="3" type="ORF">ACFFQ6_32695</name>
</gene>
<dbReference type="GO" id="GO:0006508">
    <property type="term" value="P:proteolysis"/>
    <property type="evidence" value="ECO:0007669"/>
    <property type="project" value="UniProtKB-KW"/>
</dbReference>
<dbReference type="EMBL" id="JBHMAS010000089">
    <property type="protein sequence ID" value="MFB9784464.1"/>
    <property type="molecule type" value="Genomic_DNA"/>
</dbReference>
<keyword evidence="3" id="KW-0645">Protease</keyword>
<dbReference type="InterPro" id="IPR004176">
    <property type="entry name" value="Clp_R_N"/>
</dbReference>
<dbReference type="Pfam" id="PF02861">
    <property type="entry name" value="Clp_N"/>
    <property type="match status" value="1"/>
</dbReference>
<dbReference type="RefSeq" id="WP_298774198.1">
    <property type="nucleotide sequence ID" value="NZ_JBEUOO010000006.1"/>
</dbReference>
<protein>
    <submittedName>
        <fullName evidence="3">Clp protease N-terminal domain-containing protein</fullName>
    </submittedName>
</protein>
<proteinExistence type="predicted"/>
<keyword evidence="3" id="KW-0378">Hydrolase</keyword>
<reference evidence="3 4" key="1">
    <citation type="submission" date="2024-09" db="EMBL/GenBank/DDBJ databases">
        <authorList>
            <person name="Sun Q."/>
            <person name="Mori K."/>
        </authorList>
    </citation>
    <scope>NUCLEOTIDE SEQUENCE [LARGE SCALE GENOMIC DNA]</scope>
    <source>
        <strain evidence="3 4">JCM 11411</strain>
    </source>
</reference>
<dbReference type="GeneID" id="93802213"/>
<name>A0ABV5XPW5_9NOCA</name>
<evidence type="ECO:0000313" key="4">
    <source>
        <dbReference type="Proteomes" id="UP001589587"/>
    </source>
</evidence>
<sequence>MFERFSAQARGVVVDAVAGSGPVTPTELLTALLTADRGIATEVLTESGVTLDAIRRAGAGSKGGDSKGGDSKGGDSHNLDDDAEILKSIGIDLDAVRESLEQSFGEGVLDETPVPDGVDTSRKGRFGFPRSRFEKDSKKVLELSLREALAHKDNRIGAEHILLGILRVADGPTRQALETQVTMSVIRERLEAKMNRAA</sequence>
<feature type="compositionally biased region" description="Basic and acidic residues" evidence="1">
    <location>
        <begin position="64"/>
        <end position="79"/>
    </location>
</feature>